<comment type="caution">
    <text evidence="2">The sequence shown here is derived from an EMBL/GenBank/DDBJ whole genome shotgun (WGS) entry which is preliminary data.</text>
</comment>
<name>A0A074T9C8_9RHOB</name>
<sequence length="221" mass="23681">MKKQEISEFARGLEIAMELDGWKMRPLSEAAGMGESAVRDLFRRPTSPRIKTALALSNALGRSIDEIISLGMDQSGTAPQIGSRAVAVAGRVGAGAKVVLEDTYEKGDGLYHVACPSELSPHGIVAVEVEGDSMAPYYQPGAVLFYSREAMGVPTEALNLICICEDTEGLAWVKQVKAGTEPGRFHLISLNPSGTNMHDVTLKWAAPVKISLAPEFVRKIG</sequence>
<dbReference type="Proteomes" id="UP000027725">
    <property type="component" value="Unassembled WGS sequence"/>
</dbReference>
<dbReference type="Gene3D" id="2.10.109.10">
    <property type="entry name" value="Umud Fragment, subunit A"/>
    <property type="match status" value="1"/>
</dbReference>
<dbReference type="RefSeq" id="WP_081856390.1">
    <property type="nucleotide sequence ID" value="NZ_FOVB01000008.1"/>
</dbReference>
<protein>
    <submittedName>
        <fullName evidence="2">Phage repressor protein</fullName>
    </submittedName>
</protein>
<dbReference type="AlphaFoldDB" id="A0A074T9C8"/>
<dbReference type="InterPro" id="IPR015927">
    <property type="entry name" value="Peptidase_S24_S26A/B/C"/>
</dbReference>
<feature type="domain" description="HTH cro/C1-type" evidence="1">
    <location>
        <begin position="13"/>
        <end position="67"/>
    </location>
</feature>
<dbReference type="InterPro" id="IPR001387">
    <property type="entry name" value="Cro/C1-type_HTH"/>
</dbReference>
<gene>
    <name evidence="2" type="ORF">DL1_11840</name>
</gene>
<evidence type="ECO:0000313" key="3">
    <source>
        <dbReference type="Proteomes" id="UP000027725"/>
    </source>
</evidence>
<reference evidence="2 3" key="1">
    <citation type="submission" date="2014-03" db="EMBL/GenBank/DDBJ databases">
        <title>The draft genome sequence of Thioclava dalianensis DLFJ1-1.</title>
        <authorList>
            <person name="Lai Q."/>
            <person name="Shao Z."/>
        </authorList>
    </citation>
    <scope>NUCLEOTIDE SEQUENCE [LARGE SCALE GENOMIC DNA]</scope>
    <source>
        <strain evidence="2 3">DLFJ1-1</strain>
    </source>
</reference>
<dbReference type="GO" id="GO:0003677">
    <property type="term" value="F:DNA binding"/>
    <property type="evidence" value="ECO:0007669"/>
    <property type="project" value="InterPro"/>
</dbReference>
<organism evidence="2 3">
    <name type="scientific">Thioclava dalianensis</name>
    <dbReference type="NCBI Taxonomy" id="1185766"/>
    <lineage>
        <taxon>Bacteria</taxon>
        <taxon>Pseudomonadati</taxon>
        <taxon>Pseudomonadota</taxon>
        <taxon>Alphaproteobacteria</taxon>
        <taxon>Rhodobacterales</taxon>
        <taxon>Paracoccaceae</taxon>
        <taxon>Thioclava</taxon>
    </lineage>
</organism>
<keyword evidence="3" id="KW-1185">Reference proteome</keyword>
<evidence type="ECO:0000259" key="1">
    <source>
        <dbReference type="PROSITE" id="PS50943"/>
    </source>
</evidence>
<dbReference type="EMBL" id="JHEH01000033">
    <property type="protein sequence ID" value="KEP68401.1"/>
    <property type="molecule type" value="Genomic_DNA"/>
</dbReference>
<dbReference type="SUPFAM" id="SSF51306">
    <property type="entry name" value="LexA/Signal peptidase"/>
    <property type="match status" value="1"/>
</dbReference>
<dbReference type="InterPro" id="IPR036286">
    <property type="entry name" value="LexA/Signal_pep-like_sf"/>
</dbReference>
<dbReference type="Gene3D" id="1.10.260.40">
    <property type="entry name" value="lambda repressor-like DNA-binding domains"/>
    <property type="match status" value="1"/>
</dbReference>
<dbReference type="SMART" id="SM00530">
    <property type="entry name" value="HTH_XRE"/>
    <property type="match status" value="1"/>
</dbReference>
<dbReference type="InterPro" id="IPR010982">
    <property type="entry name" value="Lambda_DNA-bd_dom_sf"/>
</dbReference>
<dbReference type="STRING" id="1185766.SAMN05216224_10832"/>
<dbReference type="eggNOG" id="COG2932">
    <property type="taxonomic scope" value="Bacteria"/>
</dbReference>
<accession>A0A074T9C8</accession>
<dbReference type="Pfam" id="PF01381">
    <property type="entry name" value="HTH_3"/>
    <property type="match status" value="1"/>
</dbReference>
<dbReference type="CDD" id="cd06462">
    <property type="entry name" value="Peptidase_S24_S26"/>
    <property type="match status" value="1"/>
</dbReference>
<dbReference type="Pfam" id="PF00717">
    <property type="entry name" value="Peptidase_S24"/>
    <property type="match status" value="1"/>
</dbReference>
<evidence type="ECO:0000313" key="2">
    <source>
        <dbReference type="EMBL" id="KEP68401.1"/>
    </source>
</evidence>
<dbReference type="PROSITE" id="PS50943">
    <property type="entry name" value="HTH_CROC1"/>
    <property type="match status" value="1"/>
</dbReference>
<proteinExistence type="predicted"/>
<dbReference type="SUPFAM" id="SSF47413">
    <property type="entry name" value="lambda repressor-like DNA-binding domains"/>
    <property type="match status" value="1"/>
</dbReference>